<accession>A0A9D5ALE8</accession>
<evidence type="ECO:0000313" key="1">
    <source>
        <dbReference type="EMBL" id="KAI5410015.1"/>
    </source>
</evidence>
<dbReference type="Gramene" id="Psat05G0547700-T1">
    <property type="protein sequence ID" value="KAI5410015.1"/>
    <property type="gene ID" value="KIW84_055477"/>
</dbReference>
<keyword evidence="2" id="KW-1185">Reference proteome</keyword>
<protein>
    <submittedName>
        <fullName evidence="1">Uncharacterized protein</fullName>
    </submittedName>
</protein>
<dbReference type="EMBL" id="JAMSHJ010000005">
    <property type="protein sequence ID" value="KAI5410015.1"/>
    <property type="molecule type" value="Genomic_DNA"/>
</dbReference>
<dbReference type="PANTHER" id="PTHR31208">
    <property type="entry name" value="EXPRESSED PROTEIN"/>
    <property type="match status" value="1"/>
</dbReference>
<gene>
    <name evidence="1" type="ORF">KIW84_055477</name>
</gene>
<proteinExistence type="predicted"/>
<dbReference type="AlphaFoldDB" id="A0A9D5ALE8"/>
<dbReference type="Proteomes" id="UP001058974">
    <property type="component" value="Chromosome 5"/>
</dbReference>
<reference evidence="1 2" key="1">
    <citation type="journal article" date="2022" name="Nat. Genet.">
        <title>Improved pea reference genome and pan-genome highlight genomic features and evolutionary characteristics.</title>
        <authorList>
            <person name="Yang T."/>
            <person name="Liu R."/>
            <person name="Luo Y."/>
            <person name="Hu S."/>
            <person name="Wang D."/>
            <person name="Wang C."/>
            <person name="Pandey M.K."/>
            <person name="Ge S."/>
            <person name="Xu Q."/>
            <person name="Li N."/>
            <person name="Li G."/>
            <person name="Huang Y."/>
            <person name="Saxena R.K."/>
            <person name="Ji Y."/>
            <person name="Li M."/>
            <person name="Yan X."/>
            <person name="He Y."/>
            <person name="Liu Y."/>
            <person name="Wang X."/>
            <person name="Xiang C."/>
            <person name="Varshney R.K."/>
            <person name="Ding H."/>
            <person name="Gao S."/>
            <person name="Zong X."/>
        </authorList>
    </citation>
    <scope>NUCLEOTIDE SEQUENCE [LARGE SCALE GENOMIC DNA]</scope>
    <source>
        <strain evidence="1 2">cv. Zhongwan 6</strain>
    </source>
</reference>
<comment type="caution">
    <text evidence="1">The sequence shown here is derived from an EMBL/GenBank/DDBJ whole genome shotgun (WGS) entry which is preliminary data.</text>
</comment>
<dbReference type="PANTHER" id="PTHR31208:SF17">
    <property type="entry name" value="CALCIUM-DEPENDENT LIPID-BINDING (CALB DOMAIN) FAMILY PROTEIN"/>
    <property type="match status" value="1"/>
</dbReference>
<sequence>MADIQECFVQLSIAYTGATPDVMAISAKPGEEAIRAAAQDLETSESLARDLGKIEFPDPKIANEDHLIISEYFGISCEESQCSDNSDADNHSPEADVRLVESFLACSDDSESSDAVAAASKSPGDGTYMQALDGSTQTKENSVSKHRQSELTVKKNMELCREEMELYICVFPIKDTVKNMGSCCCMYCCDRSWSHCLRKITLHTPSMLQLYKNHKSLKLSAVNLVATRKVTTGTVISQLDILPATTSAFDSVPLPSSVTGNNNNAKR</sequence>
<organism evidence="1 2">
    <name type="scientific">Pisum sativum</name>
    <name type="common">Garden pea</name>
    <name type="synonym">Lathyrus oleraceus</name>
    <dbReference type="NCBI Taxonomy" id="3888"/>
    <lineage>
        <taxon>Eukaryota</taxon>
        <taxon>Viridiplantae</taxon>
        <taxon>Streptophyta</taxon>
        <taxon>Embryophyta</taxon>
        <taxon>Tracheophyta</taxon>
        <taxon>Spermatophyta</taxon>
        <taxon>Magnoliopsida</taxon>
        <taxon>eudicotyledons</taxon>
        <taxon>Gunneridae</taxon>
        <taxon>Pentapetalae</taxon>
        <taxon>rosids</taxon>
        <taxon>fabids</taxon>
        <taxon>Fabales</taxon>
        <taxon>Fabaceae</taxon>
        <taxon>Papilionoideae</taxon>
        <taxon>50 kb inversion clade</taxon>
        <taxon>NPAAA clade</taxon>
        <taxon>Hologalegina</taxon>
        <taxon>IRL clade</taxon>
        <taxon>Fabeae</taxon>
        <taxon>Lathyrus</taxon>
    </lineage>
</organism>
<evidence type="ECO:0000313" key="2">
    <source>
        <dbReference type="Proteomes" id="UP001058974"/>
    </source>
</evidence>
<name>A0A9D5ALE8_PEA</name>